<keyword evidence="5" id="KW-0326">Glycosidase</keyword>
<feature type="domain" description="Fibronectin type-III" evidence="11">
    <location>
        <begin position="511"/>
        <end position="596"/>
    </location>
</feature>
<feature type="domain" description="Fibronectin type-III" evidence="11">
    <location>
        <begin position="416"/>
        <end position="501"/>
    </location>
</feature>
<keyword evidence="6" id="KW-0119">Carbohydrate metabolism</keyword>
<dbReference type="InterPro" id="IPR022398">
    <property type="entry name" value="Peptidase_S8_His-AS"/>
</dbReference>
<dbReference type="Proteomes" id="UP000199651">
    <property type="component" value="Unassembled WGS sequence"/>
</dbReference>
<evidence type="ECO:0000256" key="10">
    <source>
        <dbReference type="SAM" id="SignalP"/>
    </source>
</evidence>
<keyword evidence="2 7" id="KW-0645">Protease</keyword>
<evidence type="ECO:0000256" key="4">
    <source>
        <dbReference type="ARBA" id="ARBA00022825"/>
    </source>
</evidence>
<evidence type="ECO:0000256" key="7">
    <source>
        <dbReference type="PROSITE-ProRule" id="PRU01240"/>
    </source>
</evidence>
<dbReference type="PROSITE" id="PS50853">
    <property type="entry name" value="FN3"/>
    <property type="match status" value="2"/>
</dbReference>
<feature type="active site" description="Charge relay system" evidence="7">
    <location>
        <position position="350"/>
    </location>
</feature>
<dbReference type="InterPro" id="IPR003961">
    <property type="entry name" value="FN3_dom"/>
</dbReference>
<dbReference type="PROSITE" id="PS00137">
    <property type="entry name" value="SUBTILASE_HIS"/>
    <property type="match status" value="1"/>
</dbReference>
<dbReference type="InterPro" id="IPR013783">
    <property type="entry name" value="Ig-like_fold"/>
</dbReference>
<dbReference type="InterPro" id="IPR008979">
    <property type="entry name" value="Galactose-bd-like_sf"/>
</dbReference>
<dbReference type="Gene3D" id="2.60.120.260">
    <property type="entry name" value="Galactose-binding domain-like"/>
    <property type="match status" value="1"/>
</dbReference>
<evidence type="ECO:0000256" key="3">
    <source>
        <dbReference type="ARBA" id="ARBA00022801"/>
    </source>
</evidence>
<feature type="signal peptide" evidence="10">
    <location>
        <begin position="1"/>
        <end position="25"/>
    </location>
</feature>
<dbReference type="SUPFAM" id="SSF54897">
    <property type="entry name" value="Protease propeptides/inhibitors"/>
    <property type="match status" value="1"/>
</dbReference>
<dbReference type="InterPro" id="IPR036852">
    <property type="entry name" value="Peptidase_S8/S53_dom_sf"/>
</dbReference>
<dbReference type="InterPro" id="IPR023827">
    <property type="entry name" value="Peptidase_S8_Asp-AS"/>
</dbReference>
<evidence type="ECO:0000256" key="9">
    <source>
        <dbReference type="SAM" id="MobiDB-lite"/>
    </source>
</evidence>
<dbReference type="PROSITE" id="PS00138">
    <property type="entry name" value="SUBTILASE_SER"/>
    <property type="match status" value="1"/>
</dbReference>
<dbReference type="Pfam" id="PF00082">
    <property type="entry name" value="Peptidase_S8"/>
    <property type="match status" value="1"/>
</dbReference>
<feature type="domain" description="P/Homo B" evidence="12">
    <location>
        <begin position="589"/>
        <end position="714"/>
    </location>
</feature>
<feature type="active site" description="Charge relay system" evidence="7">
    <location>
        <position position="196"/>
    </location>
</feature>
<dbReference type="FunFam" id="3.40.50.200:FF:000016">
    <property type="entry name" value="Proprotein convertase subtilisin/kexin type 9"/>
    <property type="match status" value="1"/>
</dbReference>
<dbReference type="PANTHER" id="PTHR43806">
    <property type="entry name" value="PEPTIDASE S8"/>
    <property type="match status" value="1"/>
</dbReference>
<dbReference type="EMBL" id="FNJB01000010">
    <property type="protein sequence ID" value="SDP59122.1"/>
    <property type="molecule type" value="Genomic_DNA"/>
</dbReference>
<sequence length="714" mass="72945">MRTFVKAIPVVCLLGLGLLAPLAGAQEHHPTGEIRYTGGADPVPGRYLVALRADTPSLRSSGVHAAAGELLARYGGERKHVFENVFPGYSVVMSERAAKELAADPAVDYVAQTHLVRQTGDTQPNPPSWGIDRSDQKTLPLDKSYTYPNKGEGVHAYVLDSGIRLTHQDLAGRTVNDPDFSGETDNTSNECTTNGHGTHVAGTIGGTQYGLAKAVTLHAVQTVGCGGSAPDDNLVKALDWLVTNAKKPAVANLSLTADTHPYKPLQDAVKRVVASGVVIAIAAGNHGGDACAYTPSDTTEGLIVGGSDSDDTIRDGTNTGKCIDLFAPGGSIVSLNSNTDTGTSTRSGTSMAAPHGAGAAAIYLSANPSATPQQVEAGLVALATDGVLTQIKDSPNKLLNVREIGGGGGDTQAPMVPANLRSTGATSTSISLSWDASTDNVGVTGYDVYNGTTLATTVTGTTATVASLAAGTTHVFTVKAKDAAGNVSAASDPVKASTEPGGGGDDEPPTTPGNPRSTGVTENSVALAWDASVDNVGVTGYDVYNGATVATTVTGTTATVTGLTADTEYSFTIVAKDAAGNTSKPTTAVKARTTGGNTGRTFTNDADFPIRDFERALSPITVTLSGQAAAKVTLSVSIKHTCAEDLGISLIDPNGKVYPVKYSGSGNYQCTALTAPKAYTVSSVVSPAAGKWQLRVTDYGPGDTGTLDSWSITL</sequence>
<evidence type="ECO:0000256" key="1">
    <source>
        <dbReference type="ARBA" id="ARBA00011073"/>
    </source>
</evidence>
<evidence type="ECO:0000256" key="8">
    <source>
        <dbReference type="RuleBase" id="RU003355"/>
    </source>
</evidence>
<keyword evidence="3 7" id="KW-0378">Hydrolase</keyword>
<dbReference type="SUPFAM" id="SSF52743">
    <property type="entry name" value="Subtilisin-like"/>
    <property type="match status" value="1"/>
</dbReference>
<dbReference type="Pfam" id="PF00041">
    <property type="entry name" value="fn3"/>
    <property type="match status" value="2"/>
</dbReference>
<evidence type="ECO:0000256" key="6">
    <source>
        <dbReference type="ARBA" id="ARBA00023326"/>
    </source>
</evidence>
<comment type="similarity">
    <text evidence="1 7 8">Belongs to the peptidase S8 family.</text>
</comment>
<keyword evidence="6" id="KW-0624">Polysaccharide degradation</keyword>
<evidence type="ECO:0000256" key="2">
    <source>
        <dbReference type="ARBA" id="ARBA00022670"/>
    </source>
</evidence>
<dbReference type="InterPro" id="IPR037045">
    <property type="entry name" value="S8pro/Inhibitor_I9_sf"/>
</dbReference>
<accession>A0A1H0TYG3</accession>
<dbReference type="GO" id="GO:0005615">
    <property type="term" value="C:extracellular space"/>
    <property type="evidence" value="ECO:0007669"/>
    <property type="project" value="TreeGrafter"/>
</dbReference>
<dbReference type="InterPro" id="IPR023828">
    <property type="entry name" value="Peptidase_S8_Ser-AS"/>
</dbReference>
<dbReference type="PROSITE" id="PS00136">
    <property type="entry name" value="SUBTILASE_ASP"/>
    <property type="match status" value="1"/>
</dbReference>
<dbReference type="SUPFAM" id="SSF49785">
    <property type="entry name" value="Galactose-binding domain-like"/>
    <property type="match status" value="1"/>
</dbReference>
<evidence type="ECO:0000313" key="14">
    <source>
        <dbReference type="Proteomes" id="UP000199651"/>
    </source>
</evidence>
<dbReference type="PRINTS" id="PR00723">
    <property type="entry name" value="SUBTILISIN"/>
</dbReference>
<proteinExistence type="inferred from homology"/>
<keyword evidence="14" id="KW-1185">Reference proteome</keyword>
<dbReference type="InterPro" id="IPR036116">
    <property type="entry name" value="FN3_sf"/>
</dbReference>
<name>A0A1H0TYG3_9PSEU</name>
<dbReference type="CDD" id="cd00063">
    <property type="entry name" value="FN3"/>
    <property type="match status" value="2"/>
</dbReference>
<dbReference type="Gene3D" id="2.60.40.10">
    <property type="entry name" value="Immunoglobulins"/>
    <property type="match status" value="2"/>
</dbReference>
<dbReference type="PROSITE" id="PS51829">
    <property type="entry name" value="P_HOMO_B"/>
    <property type="match status" value="1"/>
</dbReference>
<dbReference type="GO" id="GO:0016798">
    <property type="term" value="F:hydrolase activity, acting on glycosyl bonds"/>
    <property type="evidence" value="ECO:0007669"/>
    <property type="project" value="UniProtKB-KW"/>
</dbReference>
<keyword evidence="4 7" id="KW-0720">Serine protease</keyword>
<dbReference type="SUPFAM" id="SSF49265">
    <property type="entry name" value="Fibronectin type III"/>
    <property type="match status" value="1"/>
</dbReference>
<evidence type="ECO:0000313" key="13">
    <source>
        <dbReference type="EMBL" id="SDP59122.1"/>
    </source>
</evidence>
<dbReference type="Gene3D" id="3.40.50.200">
    <property type="entry name" value="Peptidase S8/S53 domain"/>
    <property type="match status" value="1"/>
</dbReference>
<dbReference type="CDD" id="cd04077">
    <property type="entry name" value="Peptidases_S8_PCSK9_ProteinaseK_like"/>
    <property type="match status" value="1"/>
</dbReference>
<organism evidence="13 14">
    <name type="scientific">Actinokineospora alba</name>
    <dbReference type="NCBI Taxonomy" id="504798"/>
    <lineage>
        <taxon>Bacteria</taxon>
        <taxon>Bacillati</taxon>
        <taxon>Actinomycetota</taxon>
        <taxon>Actinomycetes</taxon>
        <taxon>Pseudonocardiales</taxon>
        <taxon>Pseudonocardiaceae</taxon>
        <taxon>Actinokineospora</taxon>
    </lineage>
</organism>
<dbReference type="Pfam" id="PF01483">
    <property type="entry name" value="P_proprotein"/>
    <property type="match status" value="1"/>
</dbReference>
<dbReference type="Gene3D" id="3.30.70.80">
    <property type="entry name" value="Peptidase S8 propeptide/proteinase inhibitor I9"/>
    <property type="match status" value="1"/>
</dbReference>
<dbReference type="InterPro" id="IPR002884">
    <property type="entry name" value="P_dom"/>
</dbReference>
<dbReference type="SMART" id="SM00060">
    <property type="entry name" value="FN3"/>
    <property type="match status" value="2"/>
</dbReference>
<evidence type="ECO:0000259" key="12">
    <source>
        <dbReference type="PROSITE" id="PS51829"/>
    </source>
</evidence>
<keyword evidence="10" id="KW-0732">Signal</keyword>
<dbReference type="GO" id="GO:0004252">
    <property type="term" value="F:serine-type endopeptidase activity"/>
    <property type="evidence" value="ECO:0007669"/>
    <property type="project" value="UniProtKB-UniRule"/>
</dbReference>
<feature type="region of interest" description="Disordered" evidence="9">
    <location>
        <begin position="487"/>
        <end position="520"/>
    </location>
</feature>
<protein>
    <submittedName>
        <fullName evidence="13">Serine protease, subtilisin family</fullName>
    </submittedName>
</protein>
<dbReference type="PANTHER" id="PTHR43806:SF11">
    <property type="entry name" value="CEREVISIN-RELATED"/>
    <property type="match status" value="1"/>
</dbReference>
<gene>
    <name evidence="13" type="ORF">SAMN05192558_110282</name>
</gene>
<feature type="active site" description="Charge relay system" evidence="7">
    <location>
        <position position="160"/>
    </location>
</feature>
<dbReference type="InterPro" id="IPR000209">
    <property type="entry name" value="Peptidase_S8/S53_dom"/>
</dbReference>
<dbReference type="STRING" id="504798.SAMN05421871_110282"/>
<evidence type="ECO:0000256" key="5">
    <source>
        <dbReference type="ARBA" id="ARBA00023295"/>
    </source>
</evidence>
<reference evidence="14" key="1">
    <citation type="submission" date="2016-10" db="EMBL/GenBank/DDBJ databases">
        <authorList>
            <person name="Varghese N."/>
            <person name="Submissions S."/>
        </authorList>
    </citation>
    <scope>NUCLEOTIDE SEQUENCE [LARGE SCALE GENOMIC DNA]</scope>
    <source>
        <strain evidence="14">IBRC-M 10655</strain>
    </source>
</reference>
<dbReference type="GO" id="GO:0006508">
    <property type="term" value="P:proteolysis"/>
    <property type="evidence" value="ECO:0007669"/>
    <property type="project" value="UniProtKB-KW"/>
</dbReference>
<dbReference type="InterPro" id="IPR050131">
    <property type="entry name" value="Peptidase_S8_subtilisin-like"/>
</dbReference>
<dbReference type="InterPro" id="IPR015500">
    <property type="entry name" value="Peptidase_S8_subtilisin-rel"/>
</dbReference>
<dbReference type="RefSeq" id="WP_176926814.1">
    <property type="nucleotide sequence ID" value="NZ_FNDV01000010.1"/>
</dbReference>
<feature type="chain" id="PRO_5011724886" evidence="10">
    <location>
        <begin position="26"/>
        <end position="714"/>
    </location>
</feature>
<dbReference type="GO" id="GO:0000272">
    <property type="term" value="P:polysaccharide catabolic process"/>
    <property type="evidence" value="ECO:0007669"/>
    <property type="project" value="UniProtKB-KW"/>
</dbReference>
<evidence type="ECO:0000259" key="11">
    <source>
        <dbReference type="PROSITE" id="PS50853"/>
    </source>
</evidence>
<dbReference type="InterPro" id="IPR034193">
    <property type="entry name" value="PCSK9_ProteinaseK-like"/>
</dbReference>
<dbReference type="AlphaFoldDB" id="A0A1H0TYG3"/>
<dbReference type="PROSITE" id="PS51892">
    <property type="entry name" value="SUBTILASE"/>
    <property type="match status" value="1"/>
</dbReference>